<dbReference type="InterPro" id="IPR009057">
    <property type="entry name" value="Homeodomain-like_sf"/>
</dbReference>
<dbReference type="SMART" id="SM00342">
    <property type="entry name" value="HTH_ARAC"/>
    <property type="match status" value="1"/>
</dbReference>
<name>A0A5R9L2Y8_9BACT</name>
<organism evidence="5 6">
    <name type="scientific">Dyadobacter luticola</name>
    <dbReference type="NCBI Taxonomy" id="1979387"/>
    <lineage>
        <taxon>Bacteria</taxon>
        <taxon>Pseudomonadati</taxon>
        <taxon>Bacteroidota</taxon>
        <taxon>Cytophagia</taxon>
        <taxon>Cytophagales</taxon>
        <taxon>Spirosomataceae</taxon>
        <taxon>Dyadobacter</taxon>
    </lineage>
</organism>
<proteinExistence type="predicted"/>
<sequence>MNLIQNEQPIPVHSLSDDPILAGELFSMIRMEGTLSYQSELLVPHRKAYYLMVFAKTGTGRHWVDMRPYTIRESAFYFSGPNQLIVKEEAKPIWGTAFAFTAEFLALQDNASLGRLPLIRNPHNAHELLLNEADAAFTEDLLDKIYKEYNDPGEWQQRMLTAYLTVLLTYLSRLYTEQFEQDATGTDKLVLKKYHAKIDEHFREMHQVSEYASLLNVSAGHLSEIVKVQSGRPAIAHIHERLVMEARRMLFHTEYSLKEIAYDLGFSDASYFNRFFKRETDLTPAEYRASIREMYH</sequence>
<dbReference type="AlphaFoldDB" id="A0A5R9L2Y8"/>
<evidence type="ECO:0000313" key="6">
    <source>
        <dbReference type="Proteomes" id="UP000306402"/>
    </source>
</evidence>
<evidence type="ECO:0000256" key="3">
    <source>
        <dbReference type="ARBA" id="ARBA00023163"/>
    </source>
</evidence>
<dbReference type="InterPro" id="IPR018060">
    <property type="entry name" value="HTH_AraC"/>
</dbReference>
<evidence type="ECO:0000256" key="2">
    <source>
        <dbReference type="ARBA" id="ARBA00023125"/>
    </source>
</evidence>
<comment type="caution">
    <text evidence="5">The sequence shown here is derived from an EMBL/GenBank/DDBJ whole genome shotgun (WGS) entry which is preliminary data.</text>
</comment>
<dbReference type="PANTHER" id="PTHR43280:SF32">
    <property type="entry name" value="TRANSCRIPTIONAL REGULATORY PROTEIN"/>
    <property type="match status" value="1"/>
</dbReference>
<protein>
    <submittedName>
        <fullName evidence="5">Helix-turn-helix domain-containing protein</fullName>
    </submittedName>
</protein>
<keyword evidence="1" id="KW-0805">Transcription regulation</keyword>
<dbReference type="Gene3D" id="1.10.10.60">
    <property type="entry name" value="Homeodomain-like"/>
    <property type="match status" value="1"/>
</dbReference>
<reference evidence="5 6" key="1">
    <citation type="submission" date="2019-05" db="EMBL/GenBank/DDBJ databases">
        <authorList>
            <person name="Qu J.-H."/>
        </authorList>
    </citation>
    <scope>NUCLEOTIDE SEQUENCE [LARGE SCALE GENOMIC DNA]</scope>
    <source>
        <strain evidence="5 6">T17</strain>
    </source>
</reference>
<gene>
    <name evidence="5" type="ORF">FEN17_04630</name>
</gene>
<evidence type="ECO:0000256" key="1">
    <source>
        <dbReference type="ARBA" id="ARBA00023015"/>
    </source>
</evidence>
<dbReference type="PANTHER" id="PTHR43280">
    <property type="entry name" value="ARAC-FAMILY TRANSCRIPTIONAL REGULATOR"/>
    <property type="match status" value="1"/>
</dbReference>
<keyword evidence="3" id="KW-0804">Transcription</keyword>
<evidence type="ECO:0000313" key="5">
    <source>
        <dbReference type="EMBL" id="TLV02903.1"/>
    </source>
</evidence>
<dbReference type="InterPro" id="IPR020449">
    <property type="entry name" value="Tscrpt_reg_AraC-type_HTH"/>
</dbReference>
<dbReference type="GO" id="GO:0043565">
    <property type="term" value="F:sequence-specific DNA binding"/>
    <property type="evidence" value="ECO:0007669"/>
    <property type="project" value="InterPro"/>
</dbReference>
<evidence type="ECO:0000259" key="4">
    <source>
        <dbReference type="PROSITE" id="PS01124"/>
    </source>
</evidence>
<dbReference type="PRINTS" id="PR00032">
    <property type="entry name" value="HTHARAC"/>
</dbReference>
<feature type="domain" description="HTH araC/xylS-type" evidence="4">
    <location>
        <begin position="192"/>
        <end position="290"/>
    </location>
</feature>
<keyword evidence="2" id="KW-0238">DNA-binding</keyword>
<dbReference type="RefSeq" id="WP_138364112.1">
    <property type="nucleotide sequence ID" value="NZ_VCEJ01000002.1"/>
</dbReference>
<dbReference type="Proteomes" id="UP000306402">
    <property type="component" value="Unassembled WGS sequence"/>
</dbReference>
<accession>A0A5R9L2Y8</accession>
<dbReference type="PROSITE" id="PS01124">
    <property type="entry name" value="HTH_ARAC_FAMILY_2"/>
    <property type="match status" value="1"/>
</dbReference>
<dbReference type="EMBL" id="VCEJ01000002">
    <property type="protein sequence ID" value="TLV02903.1"/>
    <property type="molecule type" value="Genomic_DNA"/>
</dbReference>
<dbReference type="GO" id="GO:0003700">
    <property type="term" value="F:DNA-binding transcription factor activity"/>
    <property type="evidence" value="ECO:0007669"/>
    <property type="project" value="InterPro"/>
</dbReference>
<dbReference type="SUPFAM" id="SSF46689">
    <property type="entry name" value="Homeodomain-like"/>
    <property type="match status" value="1"/>
</dbReference>
<dbReference type="OrthoDB" id="9793451at2"/>
<dbReference type="Pfam" id="PF12833">
    <property type="entry name" value="HTH_18"/>
    <property type="match status" value="1"/>
</dbReference>
<keyword evidence="6" id="KW-1185">Reference proteome</keyword>